<evidence type="ECO:0000313" key="2">
    <source>
        <dbReference type="EMBL" id="KAK9182120.1"/>
    </source>
</evidence>
<dbReference type="GO" id="GO:0043248">
    <property type="term" value="P:proteasome assembly"/>
    <property type="evidence" value="ECO:0007669"/>
    <property type="project" value="InterPro"/>
</dbReference>
<dbReference type="InterPro" id="IPR008974">
    <property type="entry name" value="TRAF-like"/>
</dbReference>
<organism evidence="2 3">
    <name type="scientific">Citrus x changshan-huyou</name>
    <dbReference type="NCBI Taxonomy" id="2935761"/>
    <lineage>
        <taxon>Eukaryota</taxon>
        <taxon>Viridiplantae</taxon>
        <taxon>Streptophyta</taxon>
        <taxon>Embryophyta</taxon>
        <taxon>Tracheophyta</taxon>
        <taxon>Spermatophyta</taxon>
        <taxon>Magnoliopsida</taxon>
        <taxon>eudicotyledons</taxon>
        <taxon>Gunneridae</taxon>
        <taxon>Pentapetalae</taxon>
        <taxon>rosids</taxon>
        <taxon>malvids</taxon>
        <taxon>Sapindales</taxon>
        <taxon>Rutaceae</taxon>
        <taxon>Aurantioideae</taxon>
        <taxon>Citrus</taxon>
    </lineage>
</organism>
<name>A0AAP0QDD8_9ROSI</name>
<gene>
    <name evidence="2" type="ORF">WN944_025262</name>
</gene>
<sequence>MAGEVSALSQLVDSVESMKVDEKSKQQNAAAADDASDNSSVQITCFSDIVNDVTLHFQIIRLRNQIYAWIGCDSAKLGRVYAAATTRPHNTVSVTSIIGGVSDNTGSGIARRIVLKTGLNVILACNVPKDSLMLEGKGTRSVFDVQDSMFLSVDNYRADCGELLPSAVSLMSKINGVEKYESGEFKAGGYKEWKLVLYPNRNKSKSEEENICLYLAMTDISSLPLGCEVYVVFLLVLLVQNKGKNLIVQDALGKGRWFNQLKLE</sequence>
<dbReference type="PANTHER" id="PTHR33559:SF1">
    <property type="entry name" value="PROTEASOME ASSEMBLY CHAPERONE 4"/>
    <property type="match status" value="1"/>
</dbReference>
<dbReference type="CDD" id="cd00121">
    <property type="entry name" value="MATH"/>
    <property type="match status" value="1"/>
</dbReference>
<dbReference type="EMBL" id="JBCGBO010000024">
    <property type="protein sequence ID" value="KAK9182120.1"/>
    <property type="molecule type" value="Genomic_DNA"/>
</dbReference>
<dbReference type="Proteomes" id="UP001428341">
    <property type="component" value="Unassembled WGS sequence"/>
</dbReference>
<dbReference type="InterPro" id="IPR002083">
    <property type="entry name" value="MATH/TRAF_dom"/>
</dbReference>
<evidence type="ECO:0000313" key="3">
    <source>
        <dbReference type="Proteomes" id="UP001428341"/>
    </source>
</evidence>
<evidence type="ECO:0000259" key="1">
    <source>
        <dbReference type="PROSITE" id="PS50144"/>
    </source>
</evidence>
<dbReference type="Pfam" id="PF16093">
    <property type="entry name" value="PAC4"/>
    <property type="match status" value="1"/>
</dbReference>
<dbReference type="Pfam" id="PF22486">
    <property type="entry name" value="MATH_2"/>
    <property type="match status" value="1"/>
</dbReference>
<comment type="caution">
    <text evidence="2">The sequence shown here is derived from an EMBL/GenBank/DDBJ whole genome shotgun (WGS) entry which is preliminary data.</text>
</comment>
<reference evidence="2 3" key="1">
    <citation type="submission" date="2024-05" db="EMBL/GenBank/DDBJ databases">
        <title>Haplotype-resolved chromosome-level genome assembly of Huyou (Citrus changshanensis).</title>
        <authorList>
            <person name="Miao C."/>
            <person name="Chen W."/>
            <person name="Wu Y."/>
            <person name="Wang L."/>
            <person name="Zhao S."/>
            <person name="Grierson D."/>
            <person name="Xu C."/>
            <person name="Chen K."/>
        </authorList>
    </citation>
    <scope>NUCLEOTIDE SEQUENCE [LARGE SCALE GENOMIC DNA]</scope>
    <source>
        <strain evidence="2">01-14</strain>
        <tissue evidence="2">Leaf</tissue>
    </source>
</reference>
<dbReference type="SUPFAM" id="SSF49599">
    <property type="entry name" value="TRAF domain-like"/>
    <property type="match status" value="1"/>
</dbReference>
<dbReference type="PANTHER" id="PTHR33559">
    <property type="entry name" value="PROTEASOME ASSEMBLY CHAPERONE 4"/>
    <property type="match status" value="1"/>
</dbReference>
<proteinExistence type="predicted"/>
<keyword evidence="3" id="KW-1185">Reference proteome</keyword>
<dbReference type="PROSITE" id="PS50144">
    <property type="entry name" value="MATH"/>
    <property type="match status" value="1"/>
</dbReference>
<dbReference type="Gene3D" id="2.60.210.10">
    <property type="entry name" value="Apoptosis, Tumor Necrosis Factor Receptor Associated Protein 2, Chain A"/>
    <property type="match status" value="1"/>
</dbReference>
<dbReference type="AlphaFoldDB" id="A0AAP0QDD8"/>
<protein>
    <recommendedName>
        <fullName evidence="1">MATH domain-containing protein</fullName>
    </recommendedName>
</protein>
<dbReference type="InterPro" id="IPR032157">
    <property type="entry name" value="PAC4"/>
</dbReference>
<accession>A0AAP0QDD8</accession>
<feature type="domain" description="MATH" evidence="1">
    <location>
        <begin position="161"/>
        <end position="264"/>
    </location>
</feature>